<proteinExistence type="predicted"/>
<reference evidence="1" key="1">
    <citation type="submission" date="2018-01" db="EMBL/GenBank/DDBJ databases">
        <title>A diatom virus reveals a new lineage of giant single stranded DNA viruses originating from double stranded DNA phage.</title>
        <authorList>
            <person name="Carlson M.C.G."/>
            <person name="Frischkorn K.R."/>
            <person name="Brumfield S."/>
            <person name="Rocap G."/>
        </authorList>
    </citation>
    <scope>NUCLEOTIDE SEQUENCE</scope>
    <source>
        <strain evidence="1">PmDNAV1</strain>
    </source>
</reference>
<accession>A0A678WD51</accession>
<protein>
    <submittedName>
        <fullName evidence="1">Uncharacterized protein</fullName>
    </submittedName>
</protein>
<sequence>MILYVLTVEELKQKRDINDYLRVMLMVVTTQWLTQITACVQTTAADKDYMVHRLD</sequence>
<name>A0A678WD51_9VIRU</name>
<organism evidence="1">
    <name type="scientific">Pseudo-nitzschia multiseries DNA virus</name>
    <dbReference type="NCBI Taxonomy" id="2364897"/>
    <lineage>
        <taxon>Viruses</taxon>
    </lineage>
</organism>
<dbReference type="EMBL" id="MG841151">
    <property type="protein sequence ID" value="AYJ09380.1"/>
    <property type="molecule type" value="Genomic_DNA"/>
</dbReference>
<evidence type="ECO:0000313" key="1">
    <source>
        <dbReference type="EMBL" id="AYJ09380.1"/>
    </source>
</evidence>
<gene>
    <name evidence="1" type="ORF">PmDNAV2_gp5</name>
</gene>